<reference evidence="1 2" key="1">
    <citation type="submission" date="2018-10" db="EMBL/GenBank/DDBJ databases">
        <title>Genome Sequencing of Pantoea dispersa DSM 32899.</title>
        <authorList>
            <person name="Nawrath M."/>
            <person name="Ottenheim C."/>
            <person name="Wilm A."/>
            <person name="Zimmermann W."/>
            <person name="Wu J.C."/>
        </authorList>
    </citation>
    <scope>NUCLEOTIDE SEQUENCE [LARGE SCALE GENOMIC DNA]</scope>
    <source>
        <strain evidence="1 2">DSM 32899</strain>
    </source>
</reference>
<keyword evidence="2" id="KW-1185">Reference proteome</keyword>
<gene>
    <name evidence="1" type="ORF">D8B20_13430</name>
</gene>
<proteinExistence type="predicted"/>
<protein>
    <recommendedName>
        <fullName evidence="3">Replication protein</fullName>
    </recommendedName>
</protein>
<dbReference type="Proteomes" id="UP000319411">
    <property type="component" value="Chromosome"/>
</dbReference>
<evidence type="ECO:0000313" key="2">
    <source>
        <dbReference type="Proteomes" id="UP000319411"/>
    </source>
</evidence>
<sequence length="276" mass="32401">MAFRPELEKLAKKIREVMPNFETKEDALKENAIRVGTLRSAGRKLDKKVCQQLADKLESCSPEEPCGSMACSICQHIRRLIHIPGWQSYIEEHQDEYVAVTLISYVDMVPNKKLLGWDFDAMKERYRKAISRIGFSLPVIGGFEMDYHNYSHAPETSHWMPHFHLLVPNEPEKIERLHHYMLRGKNLHARNGRKNRPFRKDRIDNPVRALSYCISGIWMEHVWFRNEEKEVKKRRNPIRISDERIFAKSLVKLDRMSDGQLTFGVNVQAMRKKISS</sequence>
<evidence type="ECO:0008006" key="3">
    <source>
        <dbReference type="Google" id="ProtNLM"/>
    </source>
</evidence>
<organism evidence="1 2">
    <name type="scientific">Candidatus Pantoea soli</name>
    <dbReference type="NCBI Taxonomy" id="3098669"/>
    <lineage>
        <taxon>Bacteria</taxon>
        <taxon>Pseudomonadati</taxon>
        <taxon>Pseudomonadota</taxon>
        <taxon>Gammaproteobacteria</taxon>
        <taxon>Enterobacterales</taxon>
        <taxon>Erwiniaceae</taxon>
        <taxon>Pantoea</taxon>
    </lineage>
</organism>
<dbReference type="AlphaFoldDB" id="A0A518XF08"/>
<evidence type="ECO:0000313" key="1">
    <source>
        <dbReference type="EMBL" id="QDY42820.1"/>
    </source>
</evidence>
<dbReference type="EMBL" id="CP032702">
    <property type="protein sequence ID" value="QDY42820.1"/>
    <property type="molecule type" value="Genomic_DNA"/>
</dbReference>
<dbReference type="KEGG" id="pdis:D8B20_13430"/>
<name>A0A518XF08_9GAMM</name>
<accession>A0A518XF08</accession>